<feature type="chain" id="PRO_5044818477" description="Glycine-rich protein" evidence="1">
    <location>
        <begin position="24"/>
        <end position="101"/>
    </location>
</feature>
<dbReference type="AlphaFoldDB" id="A0ABD3ITV1"/>
<feature type="signal peptide" evidence="1">
    <location>
        <begin position="1"/>
        <end position="23"/>
    </location>
</feature>
<dbReference type="PANTHER" id="PTHR34463:SF11">
    <property type="entry name" value="GLYCINE-RICH PROTEIN LIKE"/>
    <property type="match status" value="1"/>
</dbReference>
<evidence type="ECO:0000313" key="3">
    <source>
        <dbReference type="Proteomes" id="UP001634007"/>
    </source>
</evidence>
<evidence type="ECO:0000313" key="2">
    <source>
        <dbReference type="EMBL" id="KAL3717748.1"/>
    </source>
</evidence>
<comment type="caution">
    <text evidence="2">The sequence shown here is derived from an EMBL/GenBank/DDBJ whole genome shotgun (WGS) entry which is preliminary data.</text>
</comment>
<proteinExistence type="predicted"/>
<gene>
    <name evidence="2" type="ORF">ACJRO7_009221</name>
</gene>
<protein>
    <recommendedName>
        <fullName evidence="4">Glycine-rich protein</fullName>
    </recommendedName>
</protein>
<dbReference type="Proteomes" id="UP001634007">
    <property type="component" value="Unassembled WGS sequence"/>
</dbReference>
<accession>A0ABD3ITV1</accession>
<dbReference type="EMBL" id="JBJKBG010000011">
    <property type="protein sequence ID" value="KAL3717748.1"/>
    <property type="molecule type" value="Genomic_DNA"/>
</dbReference>
<sequence length="101" mass="8770">MARTLCAVLVVALALAAIHAAAARNVPSGSTGLGDQKDFATYGGFAGTGSGIPLFGGFGGAGGMGGPGGGGGFGGGGGMGGGGGGGFGGGAGGGSGDLPLP</sequence>
<evidence type="ECO:0000256" key="1">
    <source>
        <dbReference type="SAM" id="SignalP"/>
    </source>
</evidence>
<evidence type="ECO:0008006" key="4">
    <source>
        <dbReference type="Google" id="ProtNLM"/>
    </source>
</evidence>
<reference evidence="2 3" key="1">
    <citation type="submission" date="2024-11" db="EMBL/GenBank/DDBJ databases">
        <title>Chromosome-level genome assembly of Eucalyptus globulus Labill. provides insights into its genome evolution.</title>
        <authorList>
            <person name="Li X."/>
        </authorList>
    </citation>
    <scope>NUCLEOTIDE SEQUENCE [LARGE SCALE GENOMIC DNA]</scope>
    <source>
        <strain evidence="2">CL2024</strain>
        <tissue evidence="2">Fresh tender leaves</tissue>
    </source>
</reference>
<dbReference type="PANTHER" id="PTHR34463">
    <property type="entry name" value="GLYCINE-RICH PROTEIN"/>
    <property type="match status" value="1"/>
</dbReference>
<name>A0ABD3ITV1_EUCGL</name>
<organism evidence="2 3">
    <name type="scientific">Eucalyptus globulus</name>
    <name type="common">Tasmanian blue gum</name>
    <dbReference type="NCBI Taxonomy" id="34317"/>
    <lineage>
        <taxon>Eukaryota</taxon>
        <taxon>Viridiplantae</taxon>
        <taxon>Streptophyta</taxon>
        <taxon>Embryophyta</taxon>
        <taxon>Tracheophyta</taxon>
        <taxon>Spermatophyta</taxon>
        <taxon>Magnoliopsida</taxon>
        <taxon>eudicotyledons</taxon>
        <taxon>Gunneridae</taxon>
        <taxon>Pentapetalae</taxon>
        <taxon>rosids</taxon>
        <taxon>malvids</taxon>
        <taxon>Myrtales</taxon>
        <taxon>Myrtaceae</taxon>
        <taxon>Myrtoideae</taxon>
        <taxon>Eucalypteae</taxon>
        <taxon>Eucalyptus</taxon>
    </lineage>
</organism>
<keyword evidence="3" id="KW-1185">Reference proteome</keyword>
<keyword evidence="1" id="KW-0732">Signal</keyword>